<reference evidence="3 4" key="1">
    <citation type="journal article" date="2024" name="Ann. Entomol. Soc. Am.">
        <title>Genomic analyses of the southern and eastern yellowjacket wasps (Hymenoptera: Vespidae) reveal evolutionary signatures of social life.</title>
        <authorList>
            <person name="Catto M.A."/>
            <person name="Caine P.B."/>
            <person name="Orr S.E."/>
            <person name="Hunt B.G."/>
            <person name="Goodisman M.A.D."/>
        </authorList>
    </citation>
    <scope>NUCLEOTIDE SEQUENCE [LARGE SCALE GENOMIC DNA]</scope>
    <source>
        <strain evidence="3">232</strain>
        <tissue evidence="3">Head and thorax</tissue>
    </source>
</reference>
<feature type="region of interest" description="Disordered" evidence="1">
    <location>
        <begin position="222"/>
        <end position="252"/>
    </location>
</feature>
<dbReference type="Pfam" id="PF15018">
    <property type="entry name" value="InaF-motif"/>
    <property type="match status" value="2"/>
</dbReference>
<accession>A0ABD2CLT0</accession>
<keyword evidence="4" id="KW-1185">Reference proteome</keyword>
<keyword evidence="2" id="KW-0472">Membrane</keyword>
<protein>
    <submittedName>
        <fullName evidence="3">MATH and LRR domain-containing protein PFE0570w isoform X1</fullName>
    </submittedName>
</protein>
<dbReference type="PANTHER" id="PTHR34929:SF1">
    <property type="entry name" value="INAF MOTIF CONTAINING 2"/>
    <property type="match status" value="1"/>
</dbReference>
<feature type="transmembrane region" description="Helical" evidence="2">
    <location>
        <begin position="295"/>
        <end position="321"/>
    </location>
</feature>
<feature type="compositionally biased region" description="Low complexity" evidence="1">
    <location>
        <begin position="1"/>
        <end position="18"/>
    </location>
</feature>
<evidence type="ECO:0000313" key="4">
    <source>
        <dbReference type="Proteomes" id="UP001607303"/>
    </source>
</evidence>
<keyword evidence="2" id="KW-0812">Transmembrane</keyword>
<dbReference type="PANTHER" id="PTHR34929">
    <property type="entry name" value="ZGC:153157"/>
    <property type="match status" value="1"/>
</dbReference>
<feature type="region of interest" description="Disordered" evidence="1">
    <location>
        <begin position="1"/>
        <end position="24"/>
    </location>
</feature>
<evidence type="ECO:0000313" key="3">
    <source>
        <dbReference type="EMBL" id="KAL2745966.1"/>
    </source>
</evidence>
<feature type="transmembrane region" description="Helical" evidence="2">
    <location>
        <begin position="42"/>
        <end position="68"/>
    </location>
</feature>
<proteinExistence type="predicted"/>
<name>A0ABD2CLT0_VESMC</name>
<feature type="region of interest" description="Disordered" evidence="1">
    <location>
        <begin position="105"/>
        <end position="129"/>
    </location>
</feature>
<evidence type="ECO:0000256" key="1">
    <source>
        <dbReference type="SAM" id="MobiDB-lite"/>
    </source>
</evidence>
<dbReference type="InterPro" id="IPR029162">
    <property type="entry name" value="InaF-motif"/>
</dbReference>
<dbReference type="Proteomes" id="UP001607303">
    <property type="component" value="Unassembled WGS sequence"/>
</dbReference>
<sequence>MSKDCSSGESGGQDSSAGGSPGDGAVKDVNASIYESKEPKKIVRIITVMAYMFSVSFVAIVLSAYYIFLWEPPNPRLMHANAIRLRADPQLNFLRVELPSKSNLKETISRDSSSRNNNSIERTRERVQERTHDYDAFEESLTSLKTTLAELIRERSNDNDSSSIGQYFVTRGNNENYEKINEKINSRWKNLRKSYNSTRNLPDRREKKDELVDTTLTEKIIYNNSMDDQGRNEEEENDKESKSKMQLPRKMSAQNVVASITRTLGTREKVQANEIRFAGEERKDKLYEPKHKKKLVRVLTVIAYIIFVSMAAILLSLYYTYIWDPENQAVRTRAHKPDCATIKTSDSLTIASVSYETQIEKVTAKSTTTNDTTNDTTEMSITTLRDKSLLQILTETIKSKEVLPYASSSVASTDLQMVDVVTITEPSRSLKCGIVGKA</sequence>
<dbReference type="AlphaFoldDB" id="A0ABD2CLT0"/>
<comment type="caution">
    <text evidence="3">The sequence shown here is derived from an EMBL/GenBank/DDBJ whole genome shotgun (WGS) entry which is preliminary data.</text>
</comment>
<keyword evidence="2" id="KW-1133">Transmembrane helix</keyword>
<organism evidence="3 4">
    <name type="scientific">Vespula maculifrons</name>
    <name type="common">Eastern yellow jacket</name>
    <name type="synonym">Wasp</name>
    <dbReference type="NCBI Taxonomy" id="7453"/>
    <lineage>
        <taxon>Eukaryota</taxon>
        <taxon>Metazoa</taxon>
        <taxon>Ecdysozoa</taxon>
        <taxon>Arthropoda</taxon>
        <taxon>Hexapoda</taxon>
        <taxon>Insecta</taxon>
        <taxon>Pterygota</taxon>
        <taxon>Neoptera</taxon>
        <taxon>Endopterygota</taxon>
        <taxon>Hymenoptera</taxon>
        <taxon>Apocrita</taxon>
        <taxon>Aculeata</taxon>
        <taxon>Vespoidea</taxon>
        <taxon>Vespidae</taxon>
        <taxon>Vespinae</taxon>
        <taxon>Vespula</taxon>
    </lineage>
</organism>
<dbReference type="EMBL" id="JAYRBN010000039">
    <property type="protein sequence ID" value="KAL2745966.1"/>
    <property type="molecule type" value="Genomic_DNA"/>
</dbReference>
<gene>
    <name evidence="3" type="ORF">V1477_005884</name>
</gene>
<evidence type="ECO:0000256" key="2">
    <source>
        <dbReference type="SAM" id="Phobius"/>
    </source>
</evidence>